<name>A0A4X2LTH2_VOMUR</name>
<keyword evidence="5" id="KW-0963">Cytoplasm</keyword>
<comment type="subcellular location">
    <subcellularLocation>
        <location evidence="1">Cell membrane</location>
    </subcellularLocation>
    <subcellularLocation>
        <location evidence="2">Cytoplasm</location>
    </subcellularLocation>
</comment>
<evidence type="ECO:0000256" key="5">
    <source>
        <dbReference type="ARBA" id="ARBA00022490"/>
    </source>
</evidence>
<evidence type="ECO:0000256" key="3">
    <source>
        <dbReference type="ARBA" id="ARBA00022448"/>
    </source>
</evidence>
<evidence type="ECO:0000256" key="12">
    <source>
        <dbReference type="ARBA" id="ARBA00023288"/>
    </source>
</evidence>
<accession>A0A4X2LTH2</accession>
<dbReference type="PANTHER" id="PTHR46002">
    <property type="entry name" value="EG:114D9.1 PROTEIN-RELATED"/>
    <property type="match status" value="1"/>
</dbReference>
<keyword evidence="8" id="KW-0479">Metal-binding</keyword>
<protein>
    <submittedName>
        <fullName evidence="13">Uncharacterized protein</fullName>
    </submittedName>
</protein>
<keyword evidence="6" id="KW-0597">Phosphoprotein</keyword>
<evidence type="ECO:0000313" key="13">
    <source>
        <dbReference type="Ensembl" id="ENSVURP00010028749.1"/>
    </source>
</evidence>
<keyword evidence="12" id="KW-0449">Lipoprotein</keyword>
<evidence type="ECO:0000256" key="4">
    <source>
        <dbReference type="ARBA" id="ARBA00022475"/>
    </source>
</evidence>
<keyword evidence="3" id="KW-0813">Transport</keyword>
<evidence type="ECO:0000256" key="9">
    <source>
        <dbReference type="ARBA" id="ARBA00022737"/>
    </source>
</evidence>
<dbReference type="Ensembl" id="ENSVURT00010032753.1">
    <property type="protein sequence ID" value="ENSVURP00010028749.1"/>
    <property type="gene ID" value="ENSVURG00010022006.1"/>
</dbReference>
<reference evidence="13" key="2">
    <citation type="submission" date="2025-08" db="UniProtKB">
        <authorList>
            <consortium name="Ensembl"/>
        </authorList>
    </citation>
    <scope>IDENTIFICATION</scope>
</reference>
<dbReference type="GO" id="GO:0005737">
    <property type="term" value="C:cytoplasm"/>
    <property type="evidence" value="ECO:0007669"/>
    <property type="project" value="UniProtKB-SubCell"/>
</dbReference>
<dbReference type="InterPro" id="IPR051875">
    <property type="entry name" value="Calcineurin_B_homologous"/>
</dbReference>
<evidence type="ECO:0000256" key="1">
    <source>
        <dbReference type="ARBA" id="ARBA00004236"/>
    </source>
</evidence>
<evidence type="ECO:0000256" key="10">
    <source>
        <dbReference type="ARBA" id="ARBA00022837"/>
    </source>
</evidence>
<dbReference type="AlphaFoldDB" id="A0A4X2LTH2"/>
<evidence type="ECO:0000256" key="2">
    <source>
        <dbReference type="ARBA" id="ARBA00004496"/>
    </source>
</evidence>
<dbReference type="GO" id="GO:0046872">
    <property type="term" value="F:metal ion binding"/>
    <property type="evidence" value="ECO:0007669"/>
    <property type="project" value="UniProtKB-KW"/>
</dbReference>
<dbReference type="Gene3D" id="1.10.238.10">
    <property type="entry name" value="EF-hand"/>
    <property type="match status" value="1"/>
</dbReference>
<evidence type="ECO:0000256" key="7">
    <source>
        <dbReference type="ARBA" id="ARBA00022707"/>
    </source>
</evidence>
<proteinExistence type="predicted"/>
<keyword evidence="7" id="KW-0519">Myristate</keyword>
<keyword evidence="9" id="KW-0677">Repeat</keyword>
<dbReference type="Proteomes" id="UP000314987">
    <property type="component" value="Unassembled WGS sequence"/>
</dbReference>
<dbReference type="STRING" id="29139.ENSVURP00010028749"/>
<evidence type="ECO:0000256" key="6">
    <source>
        <dbReference type="ARBA" id="ARBA00022553"/>
    </source>
</evidence>
<evidence type="ECO:0000313" key="14">
    <source>
        <dbReference type="Proteomes" id="UP000314987"/>
    </source>
</evidence>
<keyword evidence="14" id="KW-1185">Reference proteome</keyword>
<reference evidence="13" key="3">
    <citation type="submission" date="2025-09" db="UniProtKB">
        <authorList>
            <consortium name="Ensembl"/>
        </authorList>
    </citation>
    <scope>IDENTIFICATION</scope>
</reference>
<reference evidence="14" key="1">
    <citation type="submission" date="2018-12" db="EMBL/GenBank/DDBJ databases">
        <authorList>
            <person name="Yazar S."/>
        </authorList>
    </citation>
    <scope>NUCLEOTIDE SEQUENCE [LARGE SCALE GENOMIC DNA]</scope>
</reference>
<keyword evidence="4" id="KW-1003">Cell membrane</keyword>
<dbReference type="GO" id="GO:0005886">
    <property type="term" value="C:plasma membrane"/>
    <property type="evidence" value="ECO:0007669"/>
    <property type="project" value="UniProtKB-SubCell"/>
</dbReference>
<keyword evidence="11" id="KW-0472">Membrane</keyword>
<sequence length="147" mass="16749">MGSQISNFFGGGVVCEGDFHSQITISLGSVNGKWKTNGSLNVKDFQGIPKLADNFLEDLVINDFFPKGDDQIKLHEFISLAHFQLIQNNEKSKDVNRIESFNKSFNSQDIKKLAFSFYYLYKDDKISQGKVLEKVGVKQMMRIHLLH</sequence>
<evidence type="ECO:0000256" key="8">
    <source>
        <dbReference type="ARBA" id="ARBA00022723"/>
    </source>
</evidence>
<evidence type="ECO:0000256" key="11">
    <source>
        <dbReference type="ARBA" id="ARBA00023136"/>
    </source>
</evidence>
<keyword evidence="10" id="KW-0106">Calcium</keyword>
<organism evidence="13 14">
    <name type="scientific">Vombatus ursinus</name>
    <name type="common">Common wombat</name>
    <dbReference type="NCBI Taxonomy" id="29139"/>
    <lineage>
        <taxon>Eukaryota</taxon>
        <taxon>Metazoa</taxon>
        <taxon>Chordata</taxon>
        <taxon>Craniata</taxon>
        <taxon>Vertebrata</taxon>
        <taxon>Euteleostomi</taxon>
        <taxon>Mammalia</taxon>
        <taxon>Metatheria</taxon>
        <taxon>Diprotodontia</taxon>
        <taxon>Vombatidae</taxon>
        <taxon>Vombatus</taxon>
    </lineage>
</organism>